<feature type="region of interest" description="Disordered" evidence="1">
    <location>
        <begin position="41"/>
        <end position="66"/>
    </location>
</feature>
<evidence type="ECO:0000313" key="2">
    <source>
        <dbReference type="EMBL" id="KAF6823177.1"/>
    </source>
</evidence>
<reference evidence="2" key="1">
    <citation type="journal article" date="2020" name="Phytopathology">
        <title>Genome Sequence Resources of Colletotrichum truncatum, C. plurivorum, C. musicola, and C. sojae: Four Species Pathogenic to Soybean (Glycine max).</title>
        <authorList>
            <person name="Rogerio F."/>
            <person name="Boufleur T.R."/>
            <person name="Ciampi-Guillardi M."/>
            <person name="Sukno S.A."/>
            <person name="Thon M.R."/>
            <person name="Massola Junior N.S."/>
            <person name="Baroncelli R."/>
        </authorList>
    </citation>
    <scope>NUCLEOTIDE SEQUENCE</scope>
    <source>
        <strain evidence="2">LFN00145</strain>
    </source>
</reference>
<dbReference type="AlphaFoldDB" id="A0A8H6K1U1"/>
<evidence type="ECO:0000313" key="3">
    <source>
        <dbReference type="Proteomes" id="UP000654918"/>
    </source>
</evidence>
<name>A0A8H6K1U1_9PEZI</name>
<feature type="compositionally biased region" description="Low complexity" evidence="1">
    <location>
        <begin position="181"/>
        <end position="200"/>
    </location>
</feature>
<proteinExistence type="predicted"/>
<accession>A0A8H6K1U1</accession>
<comment type="caution">
    <text evidence="2">The sequence shown here is derived from an EMBL/GenBank/DDBJ whole genome shotgun (WGS) entry which is preliminary data.</text>
</comment>
<organism evidence="2 3">
    <name type="scientific">Colletotrichum plurivorum</name>
    <dbReference type="NCBI Taxonomy" id="2175906"/>
    <lineage>
        <taxon>Eukaryota</taxon>
        <taxon>Fungi</taxon>
        <taxon>Dikarya</taxon>
        <taxon>Ascomycota</taxon>
        <taxon>Pezizomycotina</taxon>
        <taxon>Sordariomycetes</taxon>
        <taxon>Hypocreomycetidae</taxon>
        <taxon>Glomerellales</taxon>
        <taxon>Glomerellaceae</taxon>
        <taxon>Colletotrichum</taxon>
        <taxon>Colletotrichum orchidearum species complex</taxon>
    </lineage>
</organism>
<feature type="region of interest" description="Disordered" evidence="1">
    <location>
        <begin position="101"/>
        <end position="166"/>
    </location>
</feature>
<dbReference type="Proteomes" id="UP000654918">
    <property type="component" value="Unassembled WGS sequence"/>
</dbReference>
<sequence>MGIFRRFFSILTDSSNHASADGIMGVHFKDAVSTFDRMTQEGNSSYENMTPRGSHAAPKQSKATQKASTMAILQKTIPITRVARQNATKNMEMIKIPKLRQPMGSQETTSIHDAPSRAHGFNSESGMSSQETPSTHDKPGRACAAKPNRQPATLYHDGPEGLTPKASHNLHQENAQEHVRSVSSSTAASNLSSSSCSSNRTLKKKNRVKNLAGLYQTHSRQTSSSSTDFSDWSAAHDGQVVLKKKNKGKGLAKVYRDQERKTTRTHKRIRSVSITQVSSSGSFSGSFSGSDESVLVTFPSFELAGKSKCNIQEVLAIENQLAKYRDMDGDDAEWGLDPAALDGSICTKRQHDNIITYEAYSPQDVIQQIYNDLPERENPGFATSAKRAENLLFGNYKHGIYKKISPGGPLREPKKAGAWSFKALREFVSRVFWKAGTTNV</sequence>
<evidence type="ECO:0000256" key="1">
    <source>
        <dbReference type="SAM" id="MobiDB-lite"/>
    </source>
</evidence>
<protein>
    <submittedName>
        <fullName evidence="2">Uncharacterized protein</fullName>
    </submittedName>
</protein>
<feature type="compositionally biased region" description="Polar residues" evidence="1">
    <location>
        <begin position="122"/>
        <end position="133"/>
    </location>
</feature>
<gene>
    <name evidence="2" type="ORF">CPLU01_11547</name>
</gene>
<dbReference type="EMBL" id="WIGO01000218">
    <property type="protein sequence ID" value="KAF6823177.1"/>
    <property type="molecule type" value="Genomic_DNA"/>
</dbReference>
<feature type="region of interest" description="Disordered" evidence="1">
    <location>
        <begin position="181"/>
        <end position="205"/>
    </location>
</feature>
<keyword evidence="3" id="KW-1185">Reference proteome</keyword>